<name>A0A672GLN0_SALFA</name>
<reference evidence="1" key="1">
    <citation type="submission" date="2019-06" db="EMBL/GenBank/DDBJ databases">
        <authorList>
            <consortium name="Wellcome Sanger Institute Data Sharing"/>
        </authorList>
    </citation>
    <scope>NUCLEOTIDE SEQUENCE [LARGE SCALE GENOMIC DNA]</scope>
</reference>
<evidence type="ECO:0000313" key="1">
    <source>
        <dbReference type="Ensembl" id="ENSSFAP00005019698.1"/>
    </source>
</evidence>
<sequence length="71" mass="8178">MRAPWKKVTLIIIYLLYCFILFRVSGAVPSSLWVRHKGTDEHTHTHKGVHCCTLKQGIYHLIFTTCSCTCL</sequence>
<dbReference type="AlphaFoldDB" id="A0A672GLN0"/>
<proteinExistence type="predicted"/>
<reference evidence="1" key="3">
    <citation type="submission" date="2025-09" db="UniProtKB">
        <authorList>
            <consortium name="Ensembl"/>
        </authorList>
    </citation>
    <scope>IDENTIFICATION</scope>
</reference>
<reference evidence="1" key="2">
    <citation type="submission" date="2025-08" db="UniProtKB">
        <authorList>
            <consortium name="Ensembl"/>
        </authorList>
    </citation>
    <scope>IDENTIFICATION</scope>
</reference>
<dbReference type="InParanoid" id="A0A672GLN0"/>
<protein>
    <submittedName>
        <fullName evidence="1">Uncharacterized protein</fullName>
    </submittedName>
</protein>
<keyword evidence="2" id="KW-1185">Reference proteome</keyword>
<dbReference type="Proteomes" id="UP000472267">
    <property type="component" value="Chromosome 5"/>
</dbReference>
<organism evidence="1 2">
    <name type="scientific">Salarias fasciatus</name>
    <name type="common">Jewelled blenny</name>
    <name type="synonym">Blennius fasciatus</name>
    <dbReference type="NCBI Taxonomy" id="181472"/>
    <lineage>
        <taxon>Eukaryota</taxon>
        <taxon>Metazoa</taxon>
        <taxon>Chordata</taxon>
        <taxon>Craniata</taxon>
        <taxon>Vertebrata</taxon>
        <taxon>Euteleostomi</taxon>
        <taxon>Actinopterygii</taxon>
        <taxon>Neopterygii</taxon>
        <taxon>Teleostei</taxon>
        <taxon>Neoteleostei</taxon>
        <taxon>Acanthomorphata</taxon>
        <taxon>Ovalentaria</taxon>
        <taxon>Blenniimorphae</taxon>
        <taxon>Blenniiformes</taxon>
        <taxon>Blennioidei</taxon>
        <taxon>Blenniidae</taxon>
        <taxon>Salariinae</taxon>
        <taxon>Salarias</taxon>
    </lineage>
</organism>
<accession>A0A672GLN0</accession>
<dbReference type="Ensembl" id="ENSSFAT00005020481.1">
    <property type="protein sequence ID" value="ENSSFAP00005019698.1"/>
    <property type="gene ID" value="ENSSFAG00005010296.1"/>
</dbReference>
<evidence type="ECO:0000313" key="2">
    <source>
        <dbReference type="Proteomes" id="UP000472267"/>
    </source>
</evidence>